<name>A0ABR4MYD1_9FUNG</name>
<dbReference type="InterPro" id="IPR036390">
    <property type="entry name" value="WH_DNA-bd_sf"/>
</dbReference>
<sequence length="340" mass="38303">MGPPTLSQTEQTLLVTLRKFPKGTNHQALLDHLQTWTETDIVEGLNSLSSKHFVDFLESSTQGVIFRARDAEEATKWDLLDRNAACPHRALTLNRESRRTGSMNEQERIVYQFIKASSNKGTWVKDIKVKSGLHGQVVAQAIKSLEKKSLIKAVKSVKTPTKKVYMLAEIEPSAELTGGAWYTDQELDVEFIDQLSNQLFKYIGAKSIPPDPQFIYPSSHPFPTCADLHRWISKSGITTVELSRADVQSLLDRLVFDSKIEQIPIGGTTGNDDDDEDLDEWNMDEDSEDVWAYRASRRNFTDGSAWTDVPCGRCPVFSFCKEGGPVSPSGCVYFKKWLEY</sequence>
<evidence type="ECO:0000313" key="7">
    <source>
        <dbReference type="EMBL" id="KAL2912278.1"/>
    </source>
</evidence>
<evidence type="ECO:0000256" key="3">
    <source>
        <dbReference type="ARBA" id="ARBA00022478"/>
    </source>
</evidence>
<dbReference type="PIRSF" id="PIRSF028763">
    <property type="entry name" value="RNA_pol_Rpc34"/>
    <property type="match status" value="1"/>
</dbReference>
<organism evidence="7 8">
    <name type="scientific">Polyrhizophydium stewartii</name>
    <dbReference type="NCBI Taxonomy" id="2732419"/>
    <lineage>
        <taxon>Eukaryota</taxon>
        <taxon>Fungi</taxon>
        <taxon>Fungi incertae sedis</taxon>
        <taxon>Chytridiomycota</taxon>
        <taxon>Chytridiomycota incertae sedis</taxon>
        <taxon>Chytridiomycetes</taxon>
        <taxon>Rhizophydiales</taxon>
        <taxon>Rhizophydiales incertae sedis</taxon>
        <taxon>Polyrhizophydium</taxon>
    </lineage>
</organism>
<comment type="similarity">
    <text evidence="2 6">Belongs to the eukaryotic RPC34/RPC39 RNA polymerase subunit family.</text>
</comment>
<reference evidence="7 8" key="1">
    <citation type="submission" date="2023-09" db="EMBL/GenBank/DDBJ databases">
        <title>Pangenome analysis of Batrachochytrium dendrobatidis and related Chytrids.</title>
        <authorList>
            <person name="Yacoub M.N."/>
            <person name="Stajich J.E."/>
            <person name="James T.Y."/>
        </authorList>
    </citation>
    <scope>NUCLEOTIDE SEQUENCE [LARGE SCALE GENOMIC DNA]</scope>
    <source>
        <strain evidence="7 8">JEL0888</strain>
    </source>
</reference>
<dbReference type="InterPro" id="IPR036388">
    <property type="entry name" value="WH-like_DNA-bd_sf"/>
</dbReference>
<keyword evidence="8" id="KW-1185">Reference proteome</keyword>
<evidence type="ECO:0000256" key="1">
    <source>
        <dbReference type="ARBA" id="ARBA00004123"/>
    </source>
</evidence>
<keyword evidence="3 6" id="KW-0240">DNA-directed RNA polymerase</keyword>
<evidence type="ECO:0000256" key="2">
    <source>
        <dbReference type="ARBA" id="ARBA00011038"/>
    </source>
</evidence>
<comment type="function">
    <text evidence="6">DNA-dependent RNA polymerase catalyzes the transcription of DNA into RNA using the four ribonucleoside triphosphates as substrates. Specific peripheric component of RNA polymerase III which synthesizes small RNAs, such as 5S rRNA and tRNAs.</text>
</comment>
<dbReference type="InterPro" id="IPR007832">
    <property type="entry name" value="RNA_pol_Rpc34"/>
</dbReference>
<dbReference type="EMBL" id="JADGIZ020000072">
    <property type="protein sequence ID" value="KAL2912278.1"/>
    <property type="molecule type" value="Genomic_DNA"/>
</dbReference>
<proteinExistence type="inferred from homology"/>
<dbReference type="SUPFAM" id="SSF46785">
    <property type="entry name" value="Winged helix' DNA-binding domain"/>
    <property type="match status" value="1"/>
</dbReference>
<dbReference type="Gene3D" id="1.10.10.10">
    <property type="entry name" value="Winged helix-like DNA-binding domain superfamily/Winged helix DNA-binding domain"/>
    <property type="match status" value="2"/>
</dbReference>
<dbReference type="Proteomes" id="UP001527925">
    <property type="component" value="Unassembled WGS sequence"/>
</dbReference>
<keyword evidence="5 6" id="KW-0539">Nucleus</keyword>
<comment type="caution">
    <text evidence="7">The sequence shown here is derived from an EMBL/GenBank/DDBJ whole genome shotgun (WGS) entry which is preliminary data.</text>
</comment>
<evidence type="ECO:0000256" key="4">
    <source>
        <dbReference type="ARBA" id="ARBA00023163"/>
    </source>
</evidence>
<comment type="subcellular location">
    <subcellularLocation>
        <location evidence="1 6">Nucleus</location>
    </subcellularLocation>
</comment>
<evidence type="ECO:0000313" key="8">
    <source>
        <dbReference type="Proteomes" id="UP001527925"/>
    </source>
</evidence>
<dbReference type="PANTHER" id="PTHR12780">
    <property type="entry name" value="RNA POLYMERASE III DNA DIRECTED , 39KD SUBUNIT-RELATED"/>
    <property type="match status" value="1"/>
</dbReference>
<accession>A0ABR4MYD1</accession>
<gene>
    <name evidence="7" type="primary">RPC34</name>
    <name evidence="7" type="ORF">HK105_208269</name>
</gene>
<protein>
    <recommendedName>
        <fullName evidence="6">DNA-directed RNA polymerase III subunit RPC6</fullName>
        <shortName evidence="6">RNA polymerase III subunit C6</shortName>
    </recommendedName>
</protein>
<evidence type="ECO:0000256" key="5">
    <source>
        <dbReference type="ARBA" id="ARBA00023242"/>
    </source>
</evidence>
<keyword evidence="4 6" id="KW-0804">Transcription</keyword>
<dbReference type="Pfam" id="PF05158">
    <property type="entry name" value="RNA_pol_Rpc34"/>
    <property type="match status" value="1"/>
</dbReference>
<evidence type="ECO:0000256" key="6">
    <source>
        <dbReference type="PIRNR" id="PIRNR028763"/>
    </source>
</evidence>
<dbReference type="InterPro" id="IPR016049">
    <property type="entry name" value="RNA_pol_Rpc34-like"/>
</dbReference>